<evidence type="ECO:0000313" key="1">
    <source>
        <dbReference type="EMBL" id="GLC88856.1"/>
    </source>
</evidence>
<gene>
    <name evidence="1" type="ORF">LYSBPC_19830</name>
</gene>
<dbReference type="EMBL" id="BRZA01000002">
    <property type="protein sequence ID" value="GLC88856.1"/>
    <property type="molecule type" value="Genomic_DNA"/>
</dbReference>
<comment type="caution">
    <text evidence="1">The sequence shown here is derived from an EMBL/GenBank/DDBJ whole genome shotgun (WGS) entry which is preliminary data.</text>
</comment>
<accession>A0ABQ5NKH1</accession>
<evidence type="ECO:0000313" key="2">
    <source>
        <dbReference type="Proteomes" id="UP001065593"/>
    </source>
</evidence>
<reference evidence="1" key="1">
    <citation type="submission" date="2022-08" db="EMBL/GenBank/DDBJ databases">
        <title>Draft genome sequence of Lysinibacillus sp. strain KH24.</title>
        <authorList>
            <person name="Kanbe H."/>
            <person name="Itoh H."/>
        </authorList>
    </citation>
    <scope>NUCLEOTIDE SEQUENCE</scope>
    <source>
        <strain evidence="1">KH24</strain>
    </source>
</reference>
<organism evidence="1 2">
    <name type="scientific">Lysinibacillus piscis</name>
    <dbReference type="NCBI Taxonomy" id="2518931"/>
    <lineage>
        <taxon>Bacteria</taxon>
        <taxon>Bacillati</taxon>
        <taxon>Bacillota</taxon>
        <taxon>Bacilli</taxon>
        <taxon>Bacillales</taxon>
        <taxon>Bacillaceae</taxon>
        <taxon>Lysinibacillus</taxon>
    </lineage>
</organism>
<name>A0ABQ5NKH1_9BACI</name>
<keyword evidence="2" id="KW-1185">Reference proteome</keyword>
<sequence length="168" mass="19371">MYALTNFKYLVDKQAEIDALYRQCDDLIQTTVTPQLEAETQQFLDSIDQKLTEQDFTITRTSTGLIANYQEAVINVDKHSKHLEECFFINLNSYAEDQISIVLTIKQVKVAKISQDVDGYAEVMEQMMDKLQQAKSLYNACKEPTFNYKTQGGIIFHSYDEVIAYYFG</sequence>
<dbReference type="RefSeq" id="WP_264988610.1">
    <property type="nucleotide sequence ID" value="NZ_BRZA01000002.1"/>
</dbReference>
<proteinExistence type="predicted"/>
<protein>
    <submittedName>
        <fullName evidence="1">Uncharacterized protein</fullName>
    </submittedName>
</protein>
<dbReference type="Proteomes" id="UP001065593">
    <property type="component" value="Unassembled WGS sequence"/>
</dbReference>